<gene>
    <name evidence="1" type="ORF">Sradi_2340900</name>
</gene>
<evidence type="ECO:0000313" key="1">
    <source>
        <dbReference type="EMBL" id="KAL0399976.1"/>
    </source>
</evidence>
<sequence>MLANQVCKEFPETEEGRNLLEASWASRLAEHKTSNAYQKEVALVAGHFLRFSFEVRRQQFLAHGYPPAGRIPPFWISSWC</sequence>
<comment type="caution">
    <text evidence="1">The sequence shown here is derived from an EMBL/GenBank/DDBJ whole genome shotgun (WGS) entry which is preliminary data.</text>
</comment>
<reference evidence="1" key="1">
    <citation type="submission" date="2020-06" db="EMBL/GenBank/DDBJ databases">
        <authorList>
            <person name="Li T."/>
            <person name="Hu X."/>
            <person name="Zhang T."/>
            <person name="Song X."/>
            <person name="Zhang H."/>
            <person name="Dai N."/>
            <person name="Sheng W."/>
            <person name="Hou X."/>
            <person name="Wei L."/>
        </authorList>
    </citation>
    <scope>NUCLEOTIDE SEQUENCE</scope>
    <source>
        <strain evidence="1">G02</strain>
        <tissue evidence="1">Leaf</tissue>
    </source>
</reference>
<accession>A0AAW2T8K5</accession>
<organism evidence="1">
    <name type="scientific">Sesamum radiatum</name>
    <name type="common">Black benniseed</name>
    <dbReference type="NCBI Taxonomy" id="300843"/>
    <lineage>
        <taxon>Eukaryota</taxon>
        <taxon>Viridiplantae</taxon>
        <taxon>Streptophyta</taxon>
        <taxon>Embryophyta</taxon>
        <taxon>Tracheophyta</taxon>
        <taxon>Spermatophyta</taxon>
        <taxon>Magnoliopsida</taxon>
        <taxon>eudicotyledons</taxon>
        <taxon>Gunneridae</taxon>
        <taxon>Pentapetalae</taxon>
        <taxon>asterids</taxon>
        <taxon>lamiids</taxon>
        <taxon>Lamiales</taxon>
        <taxon>Pedaliaceae</taxon>
        <taxon>Sesamum</taxon>
    </lineage>
</organism>
<reference evidence="1" key="2">
    <citation type="journal article" date="2024" name="Plant">
        <title>Genomic evolution and insights into agronomic trait innovations of Sesamum species.</title>
        <authorList>
            <person name="Miao H."/>
            <person name="Wang L."/>
            <person name="Qu L."/>
            <person name="Liu H."/>
            <person name="Sun Y."/>
            <person name="Le M."/>
            <person name="Wang Q."/>
            <person name="Wei S."/>
            <person name="Zheng Y."/>
            <person name="Lin W."/>
            <person name="Duan Y."/>
            <person name="Cao H."/>
            <person name="Xiong S."/>
            <person name="Wang X."/>
            <person name="Wei L."/>
            <person name="Li C."/>
            <person name="Ma Q."/>
            <person name="Ju M."/>
            <person name="Zhao R."/>
            <person name="Li G."/>
            <person name="Mu C."/>
            <person name="Tian Q."/>
            <person name="Mei H."/>
            <person name="Zhang T."/>
            <person name="Gao T."/>
            <person name="Zhang H."/>
        </authorList>
    </citation>
    <scope>NUCLEOTIDE SEQUENCE</scope>
    <source>
        <strain evidence="1">G02</strain>
    </source>
</reference>
<proteinExistence type="predicted"/>
<protein>
    <submittedName>
        <fullName evidence="1">Uncharacterized protein</fullName>
    </submittedName>
</protein>
<dbReference type="EMBL" id="JACGWJ010000009">
    <property type="protein sequence ID" value="KAL0399976.1"/>
    <property type="molecule type" value="Genomic_DNA"/>
</dbReference>
<name>A0AAW2T8K5_SESRA</name>
<dbReference type="AlphaFoldDB" id="A0AAW2T8K5"/>